<proteinExistence type="predicted"/>
<keyword evidence="1" id="KW-0472">Membrane</keyword>
<keyword evidence="2" id="KW-0732">Signal</keyword>
<sequence length="121" mass="13012">MKYLFTFLLAALPGVAAAQDIETPVAVNSTPPLLLTIVVLASAVACVVFCIQVLMLVRGGQLSRSWLVFTIGFGVLALSQIIVILVGFGVIPANRYLMPVLMMLMSAFFAYGLYDTKRVLG</sequence>
<feature type="signal peptide" evidence="2">
    <location>
        <begin position="1"/>
        <end position="18"/>
    </location>
</feature>
<evidence type="ECO:0000313" key="4">
    <source>
        <dbReference type="Proteomes" id="UP000250918"/>
    </source>
</evidence>
<name>A0A855X850_9BACT</name>
<gene>
    <name evidence="3" type="ORF">C3F09_05940</name>
</gene>
<organism evidence="3 4">
    <name type="scientific">candidate division GN15 bacterium</name>
    <dbReference type="NCBI Taxonomy" id="2072418"/>
    <lineage>
        <taxon>Bacteria</taxon>
        <taxon>candidate division GN15</taxon>
    </lineage>
</organism>
<feature type="transmembrane region" description="Helical" evidence="1">
    <location>
        <begin position="96"/>
        <end position="114"/>
    </location>
</feature>
<evidence type="ECO:0000313" key="3">
    <source>
        <dbReference type="EMBL" id="PWB72969.1"/>
    </source>
</evidence>
<comment type="caution">
    <text evidence="3">The sequence shown here is derived from an EMBL/GenBank/DDBJ whole genome shotgun (WGS) entry which is preliminary data.</text>
</comment>
<dbReference type="Proteomes" id="UP000250918">
    <property type="component" value="Unassembled WGS sequence"/>
</dbReference>
<dbReference type="AlphaFoldDB" id="A0A855X850"/>
<evidence type="ECO:0000256" key="1">
    <source>
        <dbReference type="SAM" id="Phobius"/>
    </source>
</evidence>
<protein>
    <submittedName>
        <fullName evidence="3">Uncharacterized protein</fullName>
    </submittedName>
</protein>
<accession>A0A855X850</accession>
<feature type="transmembrane region" description="Helical" evidence="1">
    <location>
        <begin position="66"/>
        <end position="90"/>
    </location>
</feature>
<dbReference type="EMBL" id="PQAP01000069">
    <property type="protein sequence ID" value="PWB72969.1"/>
    <property type="molecule type" value="Genomic_DNA"/>
</dbReference>
<keyword evidence="1" id="KW-1133">Transmembrane helix</keyword>
<evidence type="ECO:0000256" key="2">
    <source>
        <dbReference type="SAM" id="SignalP"/>
    </source>
</evidence>
<feature type="transmembrane region" description="Helical" evidence="1">
    <location>
        <begin position="33"/>
        <end position="54"/>
    </location>
</feature>
<keyword evidence="1" id="KW-0812">Transmembrane</keyword>
<feature type="chain" id="PRO_5032425926" evidence="2">
    <location>
        <begin position="19"/>
        <end position="121"/>
    </location>
</feature>
<reference evidence="3 4" key="1">
    <citation type="journal article" date="2018" name="ISME J.">
        <title>A methanotrophic archaeon couples anaerobic oxidation of methane to Fe(III) reduction.</title>
        <authorList>
            <person name="Cai C."/>
            <person name="Leu A.O."/>
            <person name="Xie G.J."/>
            <person name="Guo J."/>
            <person name="Feng Y."/>
            <person name="Zhao J.X."/>
            <person name="Tyson G.W."/>
            <person name="Yuan Z."/>
            <person name="Hu S."/>
        </authorList>
    </citation>
    <scope>NUCLEOTIDE SEQUENCE [LARGE SCALE GENOMIC DNA]</scope>
    <source>
        <strain evidence="3">FeB_12</strain>
    </source>
</reference>